<dbReference type="SUPFAM" id="SSF46689">
    <property type="entry name" value="Homeodomain-like"/>
    <property type="match status" value="1"/>
</dbReference>
<dbReference type="GO" id="GO:0003700">
    <property type="term" value="F:DNA-binding transcription factor activity"/>
    <property type="evidence" value="ECO:0007669"/>
    <property type="project" value="TreeGrafter"/>
</dbReference>
<sequence length="206" mass="23926">MRRTKEDAEKTRQAVLEAALTLFSRDGYSLTTLSRIAREAGFSRGPIYWHFDSKDDLYEAVLSYSQEPLEALVAECRAMANTPIDAMDHFIERWLWLLANDRKYRQSFEILLNKTELTEAMGRTLARERELTRSIVTLFRSLIASAVSKGLLDTDEDPEKLGLLSYTYLMGITQSWLFLPELFSLEQEMSFFQRKFWNLLTASRTV</sequence>
<dbReference type="AlphaFoldDB" id="A0A1I0DN66"/>
<keyword evidence="8" id="KW-1185">Reference proteome</keyword>
<dbReference type="Gene3D" id="1.10.357.10">
    <property type="entry name" value="Tetracycline Repressor, domain 2"/>
    <property type="match status" value="1"/>
</dbReference>
<keyword evidence="3 5" id="KW-0238">DNA-binding</keyword>
<evidence type="ECO:0000256" key="5">
    <source>
        <dbReference type="PROSITE-ProRule" id="PRU00335"/>
    </source>
</evidence>
<reference evidence="8" key="1">
    <citation type="submission" date="2016-10" db="EMBL/GenBank/DDBJ databases">
        <authorList>
            <person name="Varghese N."/>
            <person name="Submissions S."/>
        </authorList>
    </citation>
    <scope>NUCLEOTIDE SEQUENCE [LARGE SCALE GENOMIC DNA]</scope>
    <source>
        <strain evidence="8">CGMCC 1.6489</strain>
    </source>
</reference>
<dbReference type="InterPro" id="IPR009057">
    <property type="entry name" value="Homeodomain-like_sf"/>
</dbReference>
<name>A0A1I0DN66_9GAMM</name>
<feature type="DNA-binding region" description="H-T-H motif" evidence="5">
    <location>
        <begin position="32"/>
        <end position="51"/>
    </location>
</feature>
<dbReference type="RefSeq" id="WP_091850933.1">
    <property type="nucleotide sequence ID" value="NZ_FOHZ01000007.1"/>
</dbReference>
<gene>
    <name evidence="7" type="ORF">SAMN04487962_107156</name>
</gene>
<dbReference type="EMBL" id="FOHZ01000007">
    <property type="protein sequence ID" value="SET33647.1"/>
    <property type="molecule type" value="Genomic_DNA"/>
</dbReference>
<dbReference type="PANTHER" id="PTHR30055:SF240">
    <property type="entry name" value="HTH-TYPE TRANSCRIPTIONAL REGULATOR ACRR"/>
    <property type="match status" value="1"/>
</dbReference>
<dbReference type="InterPro" id="IPR036271">
    <property type="entry name" value="Tet_transcr_reg_TetR-rel_C_sf"/>
</dbReference>
<evidence type="ECO:0000256" key="3">
    <source>
        <dbReference type="ARBA" id="ARBA00023125"/>
    </source>
</evidence>
<evidence type="ECO:0000313" key="7">
    <source>
        <dbReference type="EMBL" id="SET33647.1"/>
    </source>
</evidence>
<dbReference type="OrthoDB" id="5816932at2"/>
<proteinExistence type="predicted"/>
<evidence type="ECO:0000313" key="8">
    <source>
        <dbReference type="Proteomes" id="UP000198762"/>
    </source>
</evidence>
<dbReference type="PRINTS" id="PR00455">
    <property type="entry name" value="HTHTETR"/>
</dbReference>
<dbReference type="PROSITE" id="PS50977">
    <property type="entry name" value="HTH_TETR_2"/>
    <property type="match status" value="1"/>
</dbReference>
<dbReference type="InterPro" id="IPR013572">
    <property type="entry name" value="Tscrpt_reg_MAATS_C"/>
</dbReference>
<keyword evidence="4" id="KW-0804">Transcription</keyword>
<evidence type="ECO:0000256" key="2">
    <source>
        <dbReference type="ARBA" id="ARBA00023015"/>
    </source>
</evidence>
<accession>A0A1I0DN66</accession>
<dbReference type="PANTHER" id="PTHR30055">
    <property type="entry name" value="HTH-TYPE TRANSCRIPTIONAL REGULATOR RUTR"/>
    <property type="match status" value="1"/>
</dbReference>
<dbReference type="Proteomes" id="UP000198762">
    <property type="component" value="Unassembled WGS sequence"/>
</dbReference>
<organism evidence="7 8">
    <name type="scientific">Marinobacter segnicrescens</name>
    <dbReference type="NCBI Taxonomy" id="430453"/>
    <lineage>
        <taxon>Bacteria</taxon>
        <taxon>Pseudomonadati</taxon>
        <taxon>Pseudomonadota</taxon>
        <taxon>Gammaproteobacteria</taxon>
        <taxon>Pseudomonadales</taxon>
        <taxon>Marinobacteraceae</taxon>
        <taxon>Marinobacter</taxon>
    </lineage>
</organism>
<keyword evidence="2" id="KW-0805">Transcription regulation</keyword>
<evidence type="ECO:0000256" key="4">
    <source>
        <dbReference type="ARBA" id="ARBA00023163"/>
    </source>
</evidence>
<dbReference type="Pfam" id="PF00440">
    <property type="entry name" value="TetR_N"/>
    <property type="match status" value="1"/>
</dbReference>
<protein>
    <submittedName>
        <fullName evidence="7">Transcriptional regulator, TetR family</fullName>
    </submittedName>
</protein>
<evidence type="ECO:0000259" key="6">
    <source>
        <dbReference type="PROSITE" id="PS50977"/>
    </source>
</evidence>
<evidence type="ECO:0000256" key="1">
    <source>
        <dbReference type="ARBA" id="ARBA00022491"/>
    </source>
</evidence>
<dbReference type="GO" id="GO:0000976">
    <property type="term" value="F:transcription cis-regulatory region binding"/>
    <property type="evidence" value="ECO:0007669"/>
    <property type="project" value="TreeGrafter"/>
</dbReference>
<dbReference type="Pfam" id="PF08361">
    <property type="entry name" value="TetR_C_2"/>
    <property type="match status" value="1"/>
</dbReference>
<dbReference type="InterPro" id="IPR050109">
    <property type="entry name" value="HTH-type_TetR-like_transc_reg"/>
</dbReference>
<feature type="domain" description="HTH tetR-type" evidence="6">
    <location>
        <begin position="9"/>
        <end position="69"/>
    </location>
</feature>
<dbReference type="InterPro" id="IPR001647">
    <property type="entry name" value="HTH_TetR"/>
</dbReference>
<keyword evidence="1" id="KW-0678">Repressor</keyword>
<dbReference type="SUPFAM" id="SSF48498">
    <property type="entry name" value="Tetracyclin repressor-like, C-terminal domain"/>
    <property type="match status" value="1"/>
</dbReference>
<dbReference type="STRING" id="430453.SAMN04487962_107156"/>